<protein>
    <submittedName>
        <fullName evidence="1">Uncharacterized protein</fullName>
    </submittedName>
</protein>
<organism evidence="1 2">
    <name type="scientific">Bradyrhizobium macuxiense</name>
    <dbReference type="NCBI Taxonomy" id="1755647"/>
    <lineage>
        <taxon>Bacteria</taxon>
        <taxon>Pseudomonadati</taxon>
        <taxon>Pseudomonadota</taxon>
        <taxon>Alphaproteobacteria</taxon>
        <taxon>Hyphomicrobiales</taxon>
        <taxon>Nitrobacteraceae</taxon>
        <taxon>Bradyrhizobium</taxon>
    </lineage>
</organism>
<gene>
    <name evidence="1" type="ORF">AS156_38520</name>
</gene>
<dbReference type="EMBL" id="LNCU01000041">
    <property type="protein sequence ID" value="KWV57612.1"/>
    <property type="molecule type" value="Genomic_DNA"/>
</dbReference>
<comment type="caution">
    <text evidence="1">The sequence shown here is derived from an EMBL/GenBank/DDBJ whole genome shotgun (WGS) entry which is preliminary data.</text>
</comment>
<proteinExistence type="predicted"/>
<reference evidence="1 2" key="1">
    <citation type="submission" date="2015-11" db="EMBL/GenBank/DDBJ databases">
        <title>Draft Genome Sequence of the Strain BR 10303 (Bradyrhizobium sp.) isolated from nodules of Centrolobium paraense.</title>
        <authorList>
            <person name="Zelli J.E."/>
            <person name="Simoes-Araujo J.L."/>
            <person name="Barauna A.C."/>
            <person name="Silva K."/>
        </authorList>
    </citation>
    <scope>NUCLEOTIDE SEQUENCE [LARGE SCALE GENOMIC DNA]</scope>
    <source>
        <strain evidence="1 2">BR 10303</strain>
    </source>
</reference>
<evidence type="ECO:0000313" key="1">
    <source>
        <dbReference type="EMBL" id="KWV57612.1"/>
    </source>
</evidence>
<evidence type="ECO:0000313" key="2">
    <source>
        <dbReference type="Proteomes" id="UP000057737"/>
    </source>
</evidence>
<keyword evidence="2" id="KW-1185">Reference proteome</keyword>
<accession>A0A109JYS1</accession>
<dbReference type="Proteomes" id="UP000057737">
    <property type="component" value="Unassembled WGS sequence"/>
</dbReference>
<sequence length="63" mass="7404">MGYRRLPRSEFEVEFLQAAKIRDRQAALQQIITRPIRQSCNPMTLFRICARGAAFRTIAFMQE</sequence>
<dbReference type="AlphaFoldDB" id="A0A109JYS1"/>
<name>A0A109JYS1_9BRAD</name>